<sequence length="145" mass="15573">MRPFPPGLARRLASPETPRALMEERTPPDATPGHLIPDDMRWEADGRSVYLAGTSLRVAEVWGLPTTSSAGEARQQAAAFARAMALAPAMLAALRRAAATFRAYERHHRAKPDHAKAEANATVARQIEDLLTAADGVAPAQERAA</sequence>
<gene>
    <name evidence="2" type="ORF">HEQ75_04825</name>
</gene>
<accession>A0ABX1DZ61</accession>
<feature type="region of interest" description="Disordered" evidence="1">
    <location>
        <begin position="1"/>
        <end position="39"/>
    </location>
</feature>
<evidence type="ECO:0000313" key="2">
    <source>
        <dbReference type="EMBL" id="NKC30174.1"/>
    </source>
</evidence>
<organism evidence="2 3">
    <name type="scientific">Falsiroseomonas selenitidurans</name>
    <dbReference type="NCBI Taxonomy" id="2716335"/>
    <lineage>
        <taxon>Bacteria</taxon>
        <taxon>Pseudomonadati</taxon>
        <taxon>Pseudomonadota</taxon>
        <taxon>Alphaproteobacteria</taxon>
        <taxon>Acetobacterales</taxon>
        <taxon>Roseomonadaceae</taxon>
        <taxon>Falsiroseomonas</taxon>
    </lineage>
</organism>
<protein>
    <submittedName>
        <fullName evidence="2">Uncharacterized protein</fullName>
    </submittedName>
</protein>
<evidence type="ECO:0000256" key="1">
    <source>
        <dbReference type="SAM" id="MobiDB-lite"/>
    </source>
</evidence>
<keyword evidence="3" id="KW-1185">Reference proteome</keyword>
<dbReference type="RefSeq" id="WP_168027796.1">
    <property type="nucleotide sequence ID" value="NZ_JAAVNE010000005.1"/>
</dbReference>
<name>A0ABX1DZ61_9PROT</name>
<comment type="caution">
    <text evidence="2">The sequence shown here is derived from an EMBL/GenBank/DDBJ whole genome shotgun (WGS) entry which is preliminary data.</text>
</comment>
<evidence type="ECO:0000313" key="3">
    <source>
        <dbReference type="Proteomes" id="UP000787635"/>
    </source>
</evidence>
<reference evidence="2 3" key="1">
    <citation type="submission" date="2020-03" db="EMBL/GenBank/DDBJ databases">
        <title>Roseomonas selenitidurans sp. nov. isolated from urban soil.</title>
        <authorList>
            <person name="Liu H."/>
        </authorList>
    </citation>
    <scope>NUCLEOTIDE SEQUENCE [LARGE SCALE GENOMIC DNA]</scope>
    <source>
        <strain evidence="2 3">BU-1</strain>
    </source>
</reference>
<proteinExistence type="predicted"/>
<dbReference type="Proteomes" id="UP000787635">
    <property type="component" value="Unassembled WGS sequence"/>
</dbReference>
<dbReference type="EMBL" id="JAAVNE010000005">
    <property type="protein sequence ID" value="NKC30174.1"/>
    <property type="molecule type" value="Genomic_DNA"/>
</dbReference>